<evidence type="ECO:0000256" key="1">
    <source>
        <dbReference type="SAM" id="MobiDB-lite"/>
    </source>
</evidence>
<keyword evidence="2" id="KW-1133">Transmembrane helix</keyword>
<keyword evidence="5" id="KW-1185">Reference proteome</keyword>
<feature type="compositionally biased region" description="Basic and acidic residues" evidence="1">
    <location>
        <begin position="18"/>
        <end position="31"/>
    </location>
</feature>
<dbReference type="InterPro" id="IPR036779">
    <property type="entry name" value="LysM_dom_sf"/>
</dbReference>
<dbReference type="Proteomes" id="UP000295681">
    <property type="component" value="Unassembled WGS sequence"/>
</dbReference>
<feature type="compositionally biased region" description="Low complexity" evidence="1">
    <location>
        <begin position="68"/>
        <end position="159"/>
    </location>
</feature>
<feature type="compositionally biased region" description="Polar residues" evidence="1">
    <location>
        <begin position="1"/>
        <end position="10"/>
    </location>
</feature>
<name>A0A4R5N9S9_9LACO</name>
<feature type="region of interest" description="Disordered" evidence="1">
    <location>
        <begin position="1"/>
        <end position="33"/>
    </location>
</feature>
<keyword evidence="2" id="KW-0812">Transmembrane</keyword>
<reference evidence="4 5" key="1">
    <citation type="journal article" date="2019" name="Appl. Microbiol. Biotechnol.">
        <title>Uncovering carbohydrate metabolism through a genotype-phenotype association study of 56 lactic acid bacteria genomes.</title>
        <authorList>
            <person name="Buron-Moles G."/>
            <person name="Chailyan A."/>
            <person name="Dolejs I."/>
            <person name="Forster J."/>
            <person name="Miks M.H."/>
        </authorList>
    </citation>
    <scope>NUCLEOTIDE SEQUENCE [LARGE SCALE GENOMIC DNA]</scope>
    <source>
        <strain evidence="4 5">ATCC 700006</strain>
    </source>
</reference>
<feature type="domain" description="LysM" evidence="3">
    <location>
        <begin position="156"/>
        <end position="200"/>
    </location>
</feature>
<dbReference type="InterPro" id="IPR018392">
    <property type="entry name" value="LysM"/>
</dbReference>
<evidence type="ECO:0000313" key="4">
    <source>
        <dbReference type="EMBL" id="TDG68284.1"/>
    </source>
</evidence>
<accession>A0A4R5N9S9</accession>
<evidence type="ECO:0000256" key="2">
    <source>
        <dbReference type="SAM" id="Phobius"/>
    </source>
</evidence>
<organism evidence="4 5">
    <name type="scientific">Leuconostoc fallax</name>
    <dbReference type="NCBI Taxonomy" id="1251"/>
    <lineage>
        <taxon>Bacteria</taxon>
        <taxon>Bacillati</taxon>
        <taxon>Bacillota</taxon>
        <taxon>Bacilli</taxon>
        <taxon>Lactobacillales</taxon>
        <taxon>Lactobacillaceae</taxon>
        <taxon>Leuconostoc</taxon>
    </lineage>
</organism>
<dbReference type="AlphaFoldDB" id="A0A4R5N9S9"/>
<comment type="caution">
    <text evidence="4">The sequence shown here is derived from an EMBL/GenBank/DDBJ whole genome shotgun (WGS) entry which is preliminary data.</text>
</comment>
<evidence type="ECO:0000259" key="3">
    <source>
        <dbReference type="PROSITE" id="PS51782"/>
    </source>
</evidence>
<dbReference type="STRING" id="907931.GCA_000165675_00439"/>
<dbReference type="SMART" id="SM00257">
    <property type="entry name" value="LysM"/>
    <property type="match status" value="1"/>
</dbReference>
<feature type="region of interest" description="Disordered" evidence="1">
    <location>
        <begin position="64"/>
        <end position="165"/>
    </location>
</feature>
<proteinExistence type="predicted"/>
<dbReference type="PROSITE" id="PS51782">
    <property type="entry name" value="LYSM"/>
    <property type="match status" value="1"/>
</dbReference>
<dbReference type="Gene3D" id="3.10.350.10">
    <property type="entry name" value="LysM domain"/>
    <property type="match status" value="1"/>
</dbReference>
<dbReference type="CDD" id="cd00118">
    <property type="entry name" value="LysM"/>
    <property type="match status" value="1"/>
</dbReference>
<dbReference type="SUPFAM" id="SSF54106">
    <property type="entry name" value="LysM domain"/>
    <property type="match status" value="1"/>
</dbReference>
<sequence>MNDYNPNDLSRTSRRQHQKVEPHFSRKKDQGSDQNNKKIYVLLVALFLVVISFVPVYGMIKNNHRSDATPASVKSSSSSSKASSSTSSKADISKSTSEETSTSSAQSDDTMASSSTVSESTDTTTSSSTVESESSAQSDTTAQTSSSATSSEASQSTATVGSGQGAYRVATNAGISVSELQRLNPGVDVTNLAPGQSLRVK</sequence>
<dbReference type="Pfam" id="PF01476">
    <property type="entry name" value="LysM"/>
    <property type="match status" value="1"/>
</dbReference>
<gene>
    <name evidence="4" type="ORF">C5L23_000590</name>
</gene>
<keyword evidence="2" id="KW-0472">Membrane</keyword>
<evidence type="ECO:0000313" key="5">
    <source>
        <dbReference type="Proteomes" id="UP000295681"/>
    </source>
</evidence>
<dbReference type="EMBL" id="PUFI01000014">
    <property type="protein sequence ID" value="TDG68284.1"/>
    <property type="molecule type" value="Genomic_DNA"/>
</dbReference>
<feature type="transmembrane region" description="Helical" evidence="2">
    <location>
        <begin position="39"/>
        <end position="60"/>
    </location>
</feature>
<protein>
    <recommendedName>
        <fullName evidence="3">LysM domain-containing protein</fullName>
    </recommendedName>
</protein>
<dbReference type="RefSeq" id="WP_170168014.1">
    <property type="nucleotide sequence ID" value="NZ_JAGYGP010000001.1"/>
</dbReference>